<dbReference type="OrthoDB" id="10297818at2759"/>
<dbReference type="AlphaFoldDB" id="A0A1Q9C5E9"/>
<proteinExistence type="predicted"/>
<comment type="caution">
    <text evidence="1">The sequence shown here is derived from an EMBL/GenBank/DDBJ whole genome shotgun (WGS) entry which is preliminary data.</text>
</comment>
<organism evidence="1 2">
    <name type="scientific">Symbiodinium microadriaticum</name>
    <name type="common">Dinoflagellate</name>
    <name type="synonym">Zooxanthella microadriatica</name>
    <dbReference type="NCBI Taxonomy" id="2951"/>
    <lineage>
        <taxon>Eukaryota</taxon>
        <taxon>Sar</taxon>
        <taxon>Alveolata</taxon>
        <taxon>Dinophyceae</taxon>
        <taxon>Suessiales</taxon>
        <taxon>Symbiodiniaceae</taxon>
        <taxon>Symbiodinium</taxon>
    </lineage>
</organism>
<dbReference type="Proteomes" id="UP000186817">
    <property type="component" value="Unassembled WGS sequence"/>
</dbReference>
<accession>A0A1Q9C5E9</accession>
<name>A0A1Q9C5E9_SYMMI</name>
<reference evidence="1 2" key="1">
    <citation type="submission" date="2016-02" db="EMBL/GenBank/DDBJ databases">
        <title>Genome analysis of coral dinoflagellate symbionts highlights evolutionary adaptations to a symbiotic lifestyle.</title>
        <authorList>
            <person name="Aranda M."/>
            <person name="Li Y."/>
            <person name="Liew Y.J."/>
            <person name="Baumgarten S."/>
            <person name="Simakov O."/>
            <person name="Wilson M."/>
            <person name="Piel J."/>
            <person name="Ashoor H."/>
            <person name="Bougouffa S."/>
            <person name="Bajic V.B."/>
            <person name="Ryu T."/>
            <person name="Ravasi T."/>
            <person name="Bayer T."/>
            <person name="Micklem G."/>
            <person name="Kim H."/>
            <person name="Bhak J."/>
            <person name="Lajeunesse T.C."/>
            <person name="Voolstra C.R."/>
        </authorList>
    </citation>
    <scope>NUCLEOTIDE SEQUENCE [LARGE SCALE GENOMIC DNA]</scope>
    <source>
        <strain evidence="1 2">CCMP2467</strain>
    </source>
</reference>
<evidence type="ECO:0000313" key="2">
    <source>
        <dbReference type="Proteomes" id="UP000186817"/>
    </source>
</evidence>
<sequence>MYRHDSRSFLLGAGVYASSSSSSSRLAQGGAEKPSQRRKRAACSAARVLGGNPVPIAVASGAEEGGEYTRLVFAQCADSVPYSAGLGTAAAPDGSILLGSEICGGPAPDKLEGIYSIAVDLPDDERANDVTLANVFGEFAILKINSDESILLDYTAFSGELAQMQGPMIQQLNADKAEQLCFIGFNGDAALANRPGGVSTGGYLLGLIHPNDLARGLPGPAEQPKPKPCPIWSKKQMFARLMWHEHTAAADRTIPASLVVDAKAVFDALEKDTAVR</sequence>
<dbReference type="EMBL" id="LSRX01001655">
    <property type="protein sequence ID" value="OLP78153.1"/>
    <property type="molecule type" value="Genomic_DNA"/>
</dbReference>
<protein>
    <submittedName>
        <fullName evidence="1">Uncharacterized protein</fullName>
    </submittedName>
</protein>
<keyword evidence="2" id="KW-1185">Reference proteome</keyword>
<gene>
    <name evidence="1" type="ORF">AK812_SmicGene41714</name>
</gene>
<evidence type="ECO:0000313" key="1">
    <source>
        <dbReference type="EMBL" id="OLP78153.1"/>
    </source>
</evidence>